<dbReference type="Proteomes" id="UP001147695">
    <property type="component" value="Unassembled WGS sequence"/>
</dbReference>
<dbReference type="Gene3D" id="1.10.1520.10">
    <property type="entry name" value="Ribonuclease III domain"/>
    <property type="match status" value="1"/>
</dbReference>
<proteinExistence type="predicted"/>
<sequence>MVIFMHLPSDEEIEVFETSVLGQAYRFTDRALIREALQGPSIFNHHGQKTLALVGDATLRQFLVDQGRERNKTPAEEIQNVITKVASNDSLYDRGIAIGLDPFIVKNPGQWGQTAGKKTMPTTMEAIIGAVFYDSTKNGDDLERVLTALGLAWPE</sequence>
<gene>
    <name evidence="2" type="ORF">N7452_004246</name>
</gene>
<reference evidence="2" key="2">
    <citation type="journal article" date="2023" name="IMA Fungus">
        <title>Comparative genomic study of the Penicillium genus elucidates a diverse pangenome and 15 lateral gene transfer events.</title>
        <authorList>
            <person name="Petersen C."/>
            <person name="Sorensen T."/>
            <person name="Nielsen M.R."/>
            <person name="Sondergaard T.E."/>
            <person name="Sorensen J.L."/>
            <person name="Fitzpatrick D.A."/>
            <person name="Frisvad J.C."/>
            <person name="Nielsen K.L."/>
        </authorList>
    </citation>
    <scope>NUCLEOTIDE SEQUENCE</scope>
    <source>
        <strain evidence="2">IBT 35673</strain>
    </source>
</reference>
<dbReference type="GO" id="GO:0004525">
    <property type="term" value="F:ribonuclease III activity"/>
    <property type="evidence" value="ECO:0007669"/>
    <property type="project" value="InterPro"/>
</dbReference>
<evidence type="ECO:0000259" key="1">
    <source>
        <dbReference type="PROSITE" id="PS50142"/>
    </source>
</evidence>
<reference evidence="2" key="1">
    <citation type="submission" date="2022-12" db="EMBL/GenBank/DDBJ databases">
        <authorList>
            <person name="Petersen C."/>
        </authorList>
    </citation>
    <scope>NUCLEOTIDE SEQUENCE</scope>
    <source>
        <strain evidence="2">IBT 35673</strain>
    </source>
</reference>
<organism evidence="2 3">
    <name type="scientific">Penicillium brevicompactum</name>
    <dbReference type="NCBI Taxonomy" id="5074"/>
    <lineage>
        <taxon>Eukaryota</taxon>
        <taxon>Fungi</taxon>
        <taxon>Dikarya</taxon>
        <taxon>Ascomycota</taxon>
        <taxon>Pezizomycotina</taxon>
        <taxon>Eurotiomycetes</taxon>
        <taxon>Eurotiomycetidae</taxon>
        <taxon>Eurotiales</taxon>
        <taxon>Aspergillaceae</taxon>
        <taxon>Penicillium</taxon>
    </lineage>
</organism>
<name>A0A9W9R0Y2_PENBR</name>
<dbReference type="Pfam" id="PF00636">
    <property type="entry name" value="Ribonuclease_3"/>
    <property type="match status" value="1"/>
</dbReference>
<protein>
    <recommendedName>
        <fullName evidence="1">RNase III domain-containing protein</fullName>
    </recommendedName>
</protein>
<dbReference type="EMBL" id="JAPZBQ010000002">
    <property type="protein sequence ID" value="KAJ5346242.1"/>
    <property type="molecule type" value="Genomic_DNA"/>
</dbReference>
<dbReference type="GO" id="GO:0006396">
    <property type="term" value="P:RNA processing"/>
    <property type="evidence" value="ECO:0007669"/>
    <property type="project" value="InterPro"/>
</dbReference>
<feature type="domain" description="RNase III" evidence="1">
    <location>
        <begin position="25"/>
        <end position="136"/>
    </location>
</feature>
<dbReference type="PROSITE" id="PS50142">
    <property type="entry name" value="RNASE_3_2"/>
    <property type="match status" value="1"/>
</dbReference>
<evidence type="ECO:0000313" key="2">
    <source>
        <dbReference type="EMBL" id="KAJ5346242.1"/>
    </source>
</evidence>
<accession>A0A9W9R0Y2</accession>
<evidence type="ECO:0000313" key="3">
    <source>
        <dbReference type="Proteomes" id="UP001147695"/>
    </source>
</evidence>
<dbReference type="AlphaFoldDB" id="A0A9W9R0Y2"/>
<dbReference type="InterPro" id="IPR000999">
    <property type="entry name" value="RNase_III_dom"/>
</dbReference>
<comment type="caution">
    <text evidence="2">The sequence shown here is derived from an EMBL/GenBank/DDBJ whole genome shotgun (WGS) entry which is preliminary data.</text>
</comment>
<dbReference type="SUPFAM" id="SSF69065">
    <property type="entry name" value="RNase III domain-like"/>
    <property type="match status" value="1"/>
</dbReference>
<dbReference type="InterPro" id="IPR036389">
    <property type="entry name" value="RNase_III_sf"/>
</dbReference>